<dbReference type="VEuPathDB" id="FungiDB:I7I53_04094"/>
<gene>
    <name evidence="2" type="ORF">I7I53_04094</name>
</gene>
<evidence type="ECO:0000313" key="2">
    <source>
        <dbReference type="EMBL" id="QSS56007.1"/>
    </source>
</evidence>
<evidence type="ECO:0000256" key="1">
    <source>
        <dbReference type="SAM" id="MobiDB-lite"/>
    </source>
</evidence>
<reference evidence="2" key="1">
    <citation type="submission" date="2021-01" db="EMBL/GenBank/DDBJ databases">
        <title>Chromosome-level genome assembly of a human fungal pathogen reveals clustering of transcriptionally co-regulated genes.</title>
        <authorList>
            <person name="Voorhies M."/>
            <person name="Cohen S."/>
            <person name="Shea T.P."/>
            <person name="Petrus S."/>
            <person name="Munoz J.F."/>
            <person name="Poplawski S."/>
            <person name="Goldman W.E."/>
            <person name="Michael T."/>
            <person name="Cuomo C.A."/>
            <person name="Sil A."/>
            <person name="Beyhan S."/>
        </authorList>
    </citation>
    <scope>NUCLEOTIDE SEQUENCE</scope>
    <source>
        <strain evidence="2">H88</strain>
    </source>
</reference>
<dbReference type="Proteomes" id="UP000663419">
    <property type="component" value="Chromosome 5"/>
</dbReference>
<dbReference type="AlphaFoldDB" id="A0A8A1LVP2"/>
<feature type="compositionally biased region" description="Basic residues" evidence="1">
    <location>
        <begin position="45"/>
        <end position="63"/>
    </location>
</feature>
<protein>
    <submittedName>
        <fullName evidence="2">Uncharacterized protein</fullName>
    </submittedName>
</protein>
<accession>A0A8A1LVP2</accession>
<feature type="compositionally biased region" description="Basic and acidic residues" evidence="1">
    <location>
        <begin position="64"/>
        <end position="75"/>
    </location>
</feature>
<evidence type="ECO:0000313" key="3">
    <source>
        <dbReference type="Proteomes" id="UP000663419"/>
    </source>
</evidence>
<organism evidence="2 3">
    <name type="scientific">Ajellomyces capsulatus (strain H88)</name>
    <name type="common">Darling's disease fungus</name>
    <name type="synonym">Histoplasma capsulatum</name>
    <dbReference type="NCBI Taxonomy" id="544711"/>
    <lineage>
        <taxon>Eukaryota</taxon>
        <taxon>Fungi</taxon>
        <taxon>Dikarya</taxon>
        <taxon>Ascomycota</taxon>
        <taxon>Pezizomycotina</taxon>
        <taxon>Eurotiomycetes</taxon>
        <taxon>Eurotiomycetidae</taxon>
        <taxon>Onygenales</taxon>
        <taxon>Ajellomycetaceae</taxon>
        <taxon>Histoplasma</taxon>
    </lineage>
</organism>
<sequence length="75" mass="8889">MTYDPQPYPSQSHKPIHDNKLIIVSRNSQCSTKTRTRLPLINHERKAKKKKKKKKKKKTKKCQRAKEFKTAEKAE</sequence>
<name>A0A8A1LVP2_AJEC8</name>
<proteinExistence type="predicted"/>
<dbReference type="EMBL" id="CP069106">
    <property type="protein sequence ID" value="QSS56007.1"/>
    <property type="molecule type" value="Genomic_DNA"/>
</dbReference>
<feature type="region of interest" description="Disordered" evidence="1">
    <location>
        <begin position="28"/>
        <end position="75"/>
    </location>
</feature>